<gene>
    <name evidence="4" type="ORF">EC9_01850</name>
</gene>
<evidence type="ECO:0000259" key="3">
    <source>
        <dbReference type="Pfam" id="PF13519"/>
    </source>
</evidence>
<feature type="domain" description="VWFA" evidence="3">
    <location>
        <begin position="102"/>
        <end position="193"/>
    </location>
</feature>
<proteinExistence type="predicted"/>
<dbReference type="RefSeq" id="WP_145341557.1">
    <property type="nucleotide sequence ID" value="NZ_CP036261.1"/>
</dbReference>
<dbReference type="KEGG" id="ruv:EC9_01850"/>
<dbReference type="Proteomes" id="UP000319557">
    <property type="component" value="Chromosome"/>
</dbReference>
<dbReference type="InterPro" id="IPR002035">
    <property type="entry name" value="VWF_A"/>
</dbReference>
<evidence type="ECO:0000313" key="5">
    <source>
        <dbReference type="Proteomes" id="UP000319557"/>
    </source>
</evidence>
<protein>
    <submittedName>
        <fullName evidence="4">Uncharacterized protein</fullName>
    </submittedName>
</protein>
<organism evidence="4 5">
    <name type="scientific">Rosistilla ulvae</name>
    <dbReference type="NCBI Taxonomy" id="1930277"/>
    <lineage>
        <taxon>Bacteria</taxon>
        <taxon>Pseudomonadati</taxon>
        <taxon>Planctomycetota</taxon>
        <taxon>Planctomycetia</taxon>
        <taxon>Pirellulales</taxon>
        <taxon>Pirellulaceae</taxon>
        <taxon>Rosistilla</taxon>
    </lineage>
</organism>
<feature type="transmembrane region" description="Helical" evidence="1">
    <location>
        <begin position="61"/>
        <end position="82"/>
    </location>
</feature>
<evidence type="ECO:0000256" key="1">
    <source>
        <dbReference type="SAM" id="Phobius"/>
    </source>
</evidence>
<keyword evidence="1" id="KW-0812">Transmembrane</keyword>
<accession>A0A517LTT9</accession>
<feature type="transmembrane region" description="Helical" evidence="1">
    <location>
        <begin position="6"/>
        <end position="32"/>
    </location>
</feature>
<reference evidence="4 5" key="1">
    <citation type="submission" date="2019-02" db="EMBL/GenBank/DDBJ databases">
        <title>Deep-cultivation of Planctomycetes and their phenomic and genomic characterization uncovers novel biology.</title>
        <authorList>
            <person name="Wiegand S."/>
            <person name="Jogler M."/>
            <person name="Boedeker C."/>
            <person name="Pinto D."/>
            <person name="Vollmers J."/>
            <person name="Rivas-Marin E."/>
            <person name="Kohn T."/>
            <person name="Peeters S.H."/>
            <person name="Heuer A."/>
            <person name="Rast P."/>
            <person name="Oberbeckmann S."/>
            <person name="Bunk B."/>
            <person name="Jeske O."/>
            <person name="Meyerdierks A."/>
            <person name="Storesund J.E."/>
            <person name="Kallscheuer N."/>
            <person name="Luecker S."/>
            <person name="Lage O.M."/>
            <person name="Pohl T."/>
            <person name="Merkel B.J."/>
            <person name="Hornburger P."/>
            <person name="Mueller R.-W."/>
            <person name="Bruemmer F."/>
            <person name="Labrenz M."/>
            <person name="Spormann A.M."/>
            <person name="Op den Camp H."/>
            <person name="Overmann J."/>
            <person name="Amann R."/>
            <person name="Jetten M.S.M."/>
            <person name="Mascher T."/>
            <person name="Medema M.H."/>
            <person name="Devos D.P."/>
            <person name="Kaster A.-K."/>
            <person name="Ovreas L."/>
            <person name="Rohde M."/>
            <person name="Galperin M.Y."/>
            <person name="Jogler C."/>
        </authorList>
    </citation>
    <scope>NUCLEOTIDE SEQUENCE [LARGE SCALE GENOMIC DNA]</scope>
    <source>
        <strain evidence="4 5">EC9</strain>
    </source>
</reference>
<dbReference type="AlphaFoldDB" id="A0A517LTT9"/>
<keyword evidence="5" id="KW-1185">Reference proteome</keyword>
<dbReference type="Pfam" id="PF13519">
    <property type="entry name" value="VWA_2"/>
    <property type="match status" value="1"/>
</dbReference>
<evidence type="ECO:0000259" key="2">
    <source>
        <dbReference type="Pfam" id="PF07584"/>
    </source>
</evidence>
<keyword evidence="1" id="KW-0472">Membrane</keyword>
<dbReference type="InterPro" id="IPR011933">
    <property type="entry name" value="Double_TM_dom"/>
</dbReference>
<dbReference type="Pfam" id="PF07584">
    <property type="entry name" value="BatA"/>
    <property type="match status" value="1"/>
</dbReference>
<feature type="domain" description="Aerotolerance regulator N-terminal" evidence="2">
    <location>
        <begin position="11"/>
        <end position="84"/>
    </location>
</feature>
<dbReference type="EMBL" id="CP036261">
    <property type="protein sequence ID" value="QDS86027.1"/>
    <property type="molecule type" value="Genomic_DNA"/>
</dbReference>
<dbReference type="PANTHER" id="PTHR37464">
    <property type="entry name" value="BLL2463 PROTEIN"/>
    <property type="match status" value="1"/>
</dbReference>
<dbReference type="InterPro" id="IPR024163">
    <property type="entry name" value="Aerotolerance_reg_N"/>
</dbReference>
<keyword evidence="1" id="KW-1133">Transmembrane helix</keyword>
<dbReference type="NCBIfam" id="TIGR02226">
    <property type="entry name" value="two_anch"/>
    <property type="match status" value="1"/>
</dbReference>
<dbReference type="OrthoDB" id="251556at2"/>
<evidence type="ECO:0000313" key="4">
    <source>
        <dbReference type="EMBL" id="QDS86027.1"/>
    </source>
</evidence>
<name>A0A517LTT9_9BACT</name>
<dbReference type="PANTHER" id="PTHR37464:SF1">
    <property type="entry name" value="BLL2463 PROTEIN"/>
    <property type="match status" value="1"/>
</dbReference>
<sequence>MGNELLFLGLFTSSWMLLWAAAAAIPIVLHLLSRRQRRSIRWAAVQFVIAAQQKSQRKFRLWQWLLLALRVLAIVLFAIALADPVIDASADVPLERRPRLQILVIDGSMSMKTRRDDGTRWSDAIAAASQRCDDAHPGDGFLLLQVGAQNDWIVDTITYDPVEMQQTLASLQTTDSEAAFGLAIENVSRRIDEINSDRLWSGAVEVAIFADLQALSWRSVPAQTKLSPHASWTIVDVGNRDVDNSHIDAFHADPGFFVAQQPLQLHSRIARSPQSGSDPMLVQLLVDDVVRESRRIAIDPGARSDVAWQIALPAGEHVLAVKIPDDDLNADNVRRLVVEMRSQLRVACIGADAAATRFVATALRSGTAGQLDVQQIASQRLSQLPPDGFDFIVLCDWGPLRSEDARWLRSDLRQGHSAMLWLGPGIDPQTFNREFSSGDPGDPLSIGRIESLADVDQYPIDPKGYSHRISKPFQSHPDSGLITTPIFRYWKIDPAADSNVATVLGIGDGDPLLLSKRLASGAHLMVMTTAVNPQADADGEAWNAIALWPSFIPLLQESVAVTQTETGAADTTDGSTSRDAGVYPVERDGKTVGQFVINPPVAESDLAMIETAQLPERLRGADDASVETKPKPQALETTGVPLFQIAIACLIGCLVAESWVSRQLRLR</sequence>